<proteinExistence type="inferred from homology"/>
<dbReference type="PRINTS" id="PR00727">
    <property type="entry name" value="LEADERPTASE"/>
</dbReference>
<feature type="active site" evidence="5">
    <location>
        <position position="37"/>
    </location>
</feature>
<dbReference type="PANTHER" id="PTHR43390:SF1">
    <property type="entry name" value="CHLOROPLAST PROCESSING PEPTIDASE"/>
    <property type="match status" value="1"/>
</dbReference>
<name>A0A2C9ZMS7_9ACTN</name>
<dbReference type="EMBL" id="NGFP01000017">
    <property type="protein sequence ID" value="OUC98703.1"/>
    <property type="molecule type" value="Genomic_DNA"/>
</dbReference>
<evidence type="ECO:0000259" key="6">
    <source>
        <dbReference type="Pfam" id="PF10502"/>
    </source>
</evidence>
<comment type="caution">
    <text evidence="7">The sequence shown here is derived from an EMBL/GenBank/DDBJ whole genome shotgun (WGS) entry which is preliminary data.</text>
</comment>
<dbReference type="Gene3D" id="2.10.109.10">
    <property type="entry name" value="Umud Fragment, subunit A"/>
    <property type="match status" value="1"/>
</dbReference>
<feature type="domain" description="Peptidase S26" evidence="6">
    <location>
        <begin position="8"/>
        <end position="101"/>
    </location>
</feature>
<dbReference type="PANTHER" id="PTHR43390">
    <property type="entry name" value="SIGNAL PEPTIDASE I"/>
    <property type="match status" value="1"/>
</dbReference>
<keyword evidence="4" id="KW-0378">Hydrolase</keyword>
<dbReference type="InterPro" id="IPR036286">
    <property type="entry name" value="LexA/Signal_pep-like_sf"/>
</dbReference>
<accession>A0A2C9ZMS7</accession>
<evidence type="ECO:0000256" key="2">
    <source>
        <dbReference type="ARBA" id="ARBA00009370"/>
    </source>
</evidence>
<comment type="similarity">
    <text evidence="2">Belongs to the peptidase S26 family.</text>
</comment>
<dbReference type="InterPro" id="IPR000223">
    <property type="entry name" value="Pept_S26A_signal_pept_1"/>
</dbReference>
<sequence length="157" mass="17020">MRSRLHRRLLLLVVPLAASALLVARRRLVVVRVRGTSMVPTLQPGDRVLLRRAPAERLRRGQIVVLEPIGLEGQWGTGPLPDPAAADWLVKRIAAMPGDPVPEEVVDQQGLPAGTVVPPGQLVVLGDGVHSSDSRVWGYVPFDRVLGVMLRPLSSMS</sequence>
<dbReference type="CDD" id="cd06530">
    <property type="entry name" value="S26_SPase_I"/>
    <property type="match status" value="1"/>
</dbReference>
<dbReference type="InterPro" id="IPR019756">
    <property type="entry name" value="Pept_S26A_signal_pept_1_Ser-AS"/>
</dbReference>
<dbReference type="Proteomes" id="UP000194761">
    <property type="component" value="Unassembled WGS sequence"/>
</dbReference>
<evidence type="ECO:0000256" key="4">
    <source>
        <dbReference type="ARBA" id="ARBA00022801"/>
    </source>
</evidence>
<keyword evidence="8" id="KW-1185">Reference proteome</keyword>
<evidence type="ECO:0000256" key="1">
    <source>
        <dbReference type="ARBA" id="ARBA00004401"/>
    </source>
</evidence>
<dbReference type="GO" id="GO:0006465">
    <property type="term" value="P:signal peptide processing"/>
    <property type="evidence" value="ECO:0007669"/>
    <property type="project" value="InterPro"/>
</dbReference>
<dbReference type="RefSeq" id="WP_086569119.1">
    <property type="nucleotide sequence ID" value="NZ_NGFP01000017.1"/>
</dbReference>
<dbReference type="GO" id="GO:0004252">
    <property type="term" value="F:serine-type endopeptidase activity"/>
    <property type="evidence" value="ECO:0007669"/>
    <property type="project" value="InterPro"/>
</dbReference>
<evidence type="ECO:0000313" key="7">
    <source>
        <dbReference type="EMBL" id="OUC98703.1"/>
    </source>
</evidence>
<evidence type="ECO:0000313" key="8">
    <source>
        <dbReference type="Proteomes" id="UP000194761"/>
    </source>
</evidence>
<dbReference type="SUPFAM" id="SSF51306">
    <property type="entry name" value="LexA/Signal peptidase"/>
    <property type="match status" value="1"/>
</dbReference>
<protein>
    <recommendedName>
        <fullName evidence="6">Peptidase S26 domain-containing protein</fullName>
    </recommendedName>
</protein>
<evidence type="ECO:0000256" key="3">
    <source>
        <dbReference type="ARBA" id="ARBA00022670"/>
    </source>
</evidence>
<feature type="domain" description="Peptidase S26" evidence="6">
    <location>
        <begin position="114"/>
        <end position="149"/>
    </location>
</feature>
<comment type="subcellular location">
    <subcellularLocation>
        <location evidence="1">Cell membrane</location>
        <topology evidence="1">Single-pass type II membrane protein</topology>
    </subcellularLocation>
</comment>
<gene>
    <name evidence="7" type="ORF">CA984_06170</name>
</gene>
<organism evidence="7 8">
    <name type="scientific">Streptosporangium minutum</name>
    <dbReference type="NCBI Taxonomy" id="569862"/>
    <lineage>
        <taxon>Bacteria</taxon>
        <taxon>Bacillati</taxon>
        <taxon>Actinomycetota</taxon>
        <taxon>Actinomycetes</taxon>
        <taxon>Streptosporangiales</taxon>
        <taxon>Streptosporangiaceae</taxon>
        <taxon>Streptosporangium</taxon>
    </lineage>
</organism>
<reference evidence="7 8" key="1">
    <citation type="submission" date="2017-05" db="EMBL/GenBank/DDBJ databases">
        <title>Biotechnological potential of actinobacteria isolated from South African environments.</title>
        <authorList>
            <person name="Le Roes-Hill M."/>
            <person name="Prins A."/>
            <person name="Durrell K.A."/>
        </authorList>
    </citation>
    <scope>NUCLEOTIDE SEQUENCE [LARGE SCALE GENOMIC DNA]</scope>
    <source>
        <strain evidence="7">M26</strain>
    </source>
</reference>
<dbReference type="PROSITE" id="PS00501">
    <property type="entry name" value="SPASE_I_1"/>
    <property type="match status" value="1"/>
</dbReference>
<keyword evidence="3" id="KW-0645">Protease</keyword>
<dbReference type="InterPro" id="IPR019533">
    <property type="entry name" value="Peptidase_S26"/>
</dbReference>
<evidence type="ECO:0000256" key="5">
    <source>
        <dbReference type="PIRSR" id="PIRSR600223-1"/>
    </source>
</evidence>
<dbReference type="AlphaFoldDB" id="A0A2C9ZMS7"/>
<dbReference type="GO" id="GO:0005886">
    <property type="term" value="C:plasma membrane"/>
    <property type="evidence" value="ECO:0007669"/>
    <property type="project" value="UniProtKB-SubCell"/>
</dbReference>
<dbReference type="Pfam" id="PF10502">
    <property type="entry name" value="Peptidase_S26"/>
    <property type="match status" value="2"/>
</dbReference>
<feature type="active site" evidence="5">
    <location>
        <position position="91"/>
    </location>
</feature>